<reference evidence="1 2" key="1">
    <citation type="submission" date="2024-12" db="EMBL/GenBank/DDBJ databases">
        <title>The unique morphological basis and parallel evolutionary history of personate flowers in Penstemon.</title>
        <authorList>
            <person name="Depatie T.H."/>
            <person name="Wessinger C.A."/>
        </authorList>
    </citation>
    <scope>NUCLEOTIDE SEQUENCE [LARGE SCALE GENOMIC DNA]</scope>
    <source>
        <strain evidence="1">WTNN_2</strain>
        <tissue evidence="1">Leaf</tissue>
    </source>
</reference>
<dbReference type="EMBL" id="JBJXBP010000001">
    <property type="protein sequence ID" value="KAL3851148.1"/>
    <property type="molecule type" value="Genomic_DNA"/>
</dbReference>
<proteinExistence type="predicted"/>
<comment type="caution">
    <text evidence="1">The sequence shown here is derived from an EMBL/GenBank/DDBJ whole genome shotgun (WGS) entry which is preliminary data.</text>
</comment>
<organism evidence="1 2">
    <name type="scientific">Penstemon smallii</name>
    <dbReference type="NCBI Taxonomy" id="265156"/>
    <lineage>
        <taxon>Eukaryota</taxon>
        <taxon>Viridiplantae</taxon>
        <taxon>Streptophyta</taxon>
        <taxon>Embryophyta</taxon>
        <taxon>Tracheophyta</taxon>
        <taxon>Spermatophyta</taxon>
        <taxon>Magnoliopsida</taxon>
        <taxon>eudicotyledons</taxon>
        <taxon>Gunneridae</taxon>
        <taxon>Pentapetalae</taxon>
        <taxon>asterids</taxon>
        <taxon>lamiids</taxon>
        <taxon>Lamiales</taxon>
        <taxon>Plantaginaceae</taxon>
        <taxon>Cheloneae</taxon>
        <taxon>Penstemon</taxon>
    </lineage>
</organism>
<keyword evidence="2" id="KW-1185">Reference proteome</keyword>
<name>A0ABD3UST8_9LAMI</name>
<dbReference type="PANTHER" id="PTHR36809">
    <property type="entry name" value="TRANSMEMBRANE PROTEIN"/>
    <property type="match status" value="1"/>
</dbReference>
<dbReference type="AlphaFoldDB" id="A0ABD3UST8"/>
<evidence type="ECO:0000313" key="2">
    <source>
        <dbReference type="Proteomes" id="UP001634393"/>
    </source>
</evidence>
<evidence type="ECO:0008006" key="3">
    <source>
        <dbReference type="Google" id="ProtNLM"/>
    </source>
</evidence>
<protein>
    <recommendedName>
        <fullName evidence="3">Viral late gene transcription factor 3 zinc ribbon domain-containing protein</fullName>
    </recommendedName>
</protein>
<evidence type="ECO:0000313" key="1">
    <source>
        <dbReference type="EMBL" id="KAL3851148.1"/>
    </source>
</evidence>
<dbReference type="Proteomes" id="UP001634393">
    <property type="component" value="Unassembled WGS sequence"/>
</dbReference>
<sequence length="137" mass="15404">MEAPILANFQAIQYRNSRKGLISSTTIHDSNFSKNKPMSLLLTQKIRPISRICAIDEISGSITSDPEISWEIVLGALAGVTPFVVAGIEFRKRIVAQQQCKVCKGSGLVLRDKKYYFRCPCCGGFLPWQSWRRFFTG</sequence>
<gene>
    <name evidence="1" type="ORF">ACJIZ3_013030</name>
</gene>
<accession>A0ABD3UST8</accession>
<dbReference type="PANTHER" id="PTHR36809:SF1">
    <property type="entry name" value="TRANSMEMBRANE PROTEIN"/>
    <property type="match status" value="1"/>
</dbReference>